<keyword evidence="1" id="KW-0175">Coiled coil</keyword>
<name>A0A565BRI1_9BRAS</name>
<feature type="compositionally biased region" description="Basic and acidic residues" evidence="2">
    <location>
        <begin position="147"/>
        <end position="156"/>
    </location>
</feature>
<sequence length="167" mass="18556">MQSCIMDGSDLNITVINKLIAQWAFKEAALKKAEQALKKAEQAATEKANFIVLNHEDEICIETLIPLGLEANVVKNLQGAEMYTCTCLMVKTKKDLCKIEGLSNTDDSIWTITTEMKSRNVYGVPYSYADSKTVTAYKSYSALLSSKKGERDENKGNRGKKSKSRVC</sequence>
<evidence type="ECO:0000313" key="4">
    <source>
        <dbReference type="Proteomes" id="UP000489600"/>
    </source>
</evidence>
<feature type="coiled-coil region" evidence="1">
    <location>
        <begin position="23"/>
        <end position="50"/>
    </location>
</feature>
<keyword evidence="4" id="KW-1185">Reference proteome</keyword>
<evidence type="ECO:0000256" key="2">
    <source>
        <dbReference type="SAM" id="MobiDB-lite"/>
    </source>
</evidence>
<dbReference type="Proteomes" id="UP000489600">
    <property type="component" value="Unassembled WGS sequence"/>
</dbReference>
<evidence type="ECO:0000256" key="1">
    <source>
        <dbReference type="SAM" id="Coils"/>
    </source>
</evidence>
<protein>
    <submittedName>
        <fullName evidence="3">Uncharacterized protein</fullName>
    </submittedName>
</protein>
<dbReference type="Gene3D" id="1.10.150.20">
    <property type="entry name" value="5' to 3' exonuclease, C-terminal subdomain"/>
    <property type="match status" value="1"/>
</dbReference>
<feature type="compositionally biased region" description="Basic residues" evidence="2">
    <location>
        <begin position="157"/>
        <end position="167"/>
    </location>
</feature>
<dbReference type="AlphaFoldDB" id="A0A565BRI1"/>
<dbReference type="EMBL" id="CABITT030000005">
    <property type="protein sequence ID" value="VVB03985.1"/>
    <property type="molecule type" value="Genomic_DNA"/>
</dbReference>
<evidence type="ECO:0000313" key="3">
    <source>
        <dbReference type="EMBL" id="VVB03985.1"/>
    </source>
</evidence>
<gene>
    <name evidence="3" type="ORF">ANE_LOCUS14429</name>
</gene>
<accession>A0A565BRI1</accession>
<feature type="region of interest" description="Disordered" evidence="2">
    <location>
        <begin position="147"/>
        <end position="167"/>
    </location>
</feature>
<comment type="caution">
    <text evidence="3">The sequence shown here is derived from an EMBL/GenBank/DDBJ whole genome shotgun (WGS) entry which is preliminary data.</text>
</comment>
<reference evidence="3" key="1">
    <citation type="submission" date="2019-07" db="EMBL/GenBank/DDBJ databases">
        <authorList>
            <person name="Dittberner H."/>
        </authorList>
    </citation>
    <scope>NUCLEOTIDE SEQUENCE [LARGE SCALE GENOMIC DNA]</scope>
</reference>
<organism evidence="3 4">
    <name type="scientific">Arabis nemorensis</name>
    <dbReference type="NCBI Taxonomy" id="586526"/>
    <lineage>
        <taxon>Eukaryota</taxon>
        <taxon>Viridiplantae</taxon>
        <taxon>Streptophyta</taxon>
        <taxon>Embryophyta</taxon>
        <taxon>Tracheophyta</taxon>
        <taxon>Spermatophyta</taxon>
        <taxon>Magnoliopsida</taxon>
        <taxon>eudicotyledons</taxon>
        <taxon>Gunneridae</taxon>
        <taxon>Pentapetalae</taxon>
        <taxon>rosids</taxon>
        <taxon>malvids</taxon>
        <taxon>Brassicales</taxon>
        <taxon>Brassicaceae</taxon>
        <taxon>Arabideae</taxon>
        <taxon>Arabis</taxon>
    </lineage>
</organism>
<proteinExistence type="predicted"/>